<feature type="domain" description="HTH tetR-type" evidence="4">
    <location>
        <begin position="28"/>
        <end position="88"/>
    </location>
</feature>
<organism evidence="5 6">
    <name type="scientific">Naumannella halotolerans</name>
    <dbReference type="NCBI Taxonomy" id="993414"/>
    <lineage>
        <taxon>Bacteria</taxon>
        <taxon>Bacillati</taxon>
        <taxon>Actinomycetota</taxon>
        <taxon>Actinomycetes</taxon>
        <taxon>Propionibacteriales</taxon>
        <taxon>Propionibacteriaceae</taxon>
        <taxon>Naumannella</taxon>
    </lineage>
</organism>
<evidence type="ECO:0000256" key="3">
    <source>
        <dbReference type="SAM" id="MobiDB-lite"/>
    </source>
</evidence>
<dbReference type="AlphaFoldDB" id="A0A4R7J8V1"/>
<dbReference type="PANTHER" id="PTHR30055">
    <property type="entry name" value="HTH-TYPE TRANSCRIPTIONAL REGULATOR RUTR"/>
    <property type="match status" value="1"/>
</dbReference>
<dbReference type="InterPro" id="IPR050109">
    <property type="entry name" value="HTH-type_TetR-like_transc_reg"/>
</dbReference>
<dbReference type="Pfam" id="PF00440">
    <property type="entry name" value="TetR_N"/>
    <property type="match status" value="1"/>
</dbReference>
<evidence type="ECO:0000256" key="1">
    <source>
        <dbReference type="ARBA" id="ARBA00023125"/>
    </source>
</evidence>
<dbReference type="GO" id="GO:0003700">
    <property type="term" value="F:DNA-binding transcription factor activity"/>
    <property type="evidence" value="ECO:0007669"/>
    <property type="project" value="TreeGrafter"/>
</dbReference>
<keyword evidence="1 2" id="KW-0238">DNA-binding</keyword>
<dbReference type="Gene3D" id="1.10.357.10">
    <property type="entry name" value="Tetracycline Repressor, domain 2"/>
    <property type="match status" value="1"/>
</dbReference>
<dbReference type="InterPro" id="IPR009057">
    <property type="entry name" value="Homeodomain-like_sf"/>
</dbReference>
<dbReference type="OrthoDB" id="3403733at2"/>
<evidence type="ECO:0000313" key="6">
    <source>
        <dbReference type="Proteomes" id="UP000295371"/>
    </source>
</evidence>
<dbReference type="GO" id="GO:0000976">
    <property type="term" value="F:transcription cis-regulatory region binding"/>
    <property type="evidence" value="ECO:0007669"/>
    <property type="project" value="TreeGrafter"/>
</dbReference>
<dbReference type="PANTHER" id="PTHR30055:SF242">
    <property type="entry name" value="HTH-TYPE TRANSCRIPTIONAL REPRESSOR KSTR"/>
    <property type="match status" value="1"/>
</dbReference>
<protein>
    <submittedName>
        <fullName evidence="5">AcrR family transcriptional regulator</fullName>
    </submittedName>
</protein>
<dbReference type="PROSITE" id="PS50977">
    <property type="entry name" value="HTH_TETR_2"/>
    <property type="match status" value="1"/>
</dbReference>
<evidence type="ECO:0000256" key="2">
    <source>
        <dbReference type="PROSITE-ProRule" id="PRU00335"/>
    </source>
</evidence>
<keyword evidence="6" id="KW-1185">Reference proteome</keyword>
<evidence type="ECO:0000259" key="4">
    <source>
        <dbReference type="PROSITE" id="PS50977"/>
    </source>
</evidence>
<name>A0A4R7J8V1_9ACTN</name>
<dbReference type="SUPFAM" id="SSF46689">
    <property type="entry name" value="Homeodomain-like"/>
    <property type="match status" value="1"/>
</dbReference>
<evidence type="ECO:0000313" key="5">
    <source>
        <dbReference type="EMBL" id="TDT33941.1"/>
    </source>
</evidence>
<gene>
    <name evidence="5" type="ORF">CLV29_1578</name>
</gene>
<feature type="region of interest" description="Disordered" evidence="3">
    <location>
        <begin position="1"/>
        <end position="27"/>
    </location>
</feature>
<proteinExistence type="predicted"/>
<dbReference type="Proteomes" id="UP000295371">
    <property type="component" value="Unassembled WGS sequence"/>
</dbReference>
<dbReference type="PRINTS" id="PR00455">
    <property type="entry name" value="HTHTETR"/>
</dbReference>
<comment type="caution">
    <text evidence="5">The sequence shown here is derived from an EMBL/GenBank/DDBJ whole genome shotgun (WGS) entry which is preliminary data.</text>
</comment>
<dbReference type="InterPro" id="IPR001647">
    <property type="entry name" value="HTH_TetR"/>
</dbReference>
<dbReference type="RefSeq" id="WP_133754379.1">
    <property type="nucleotide sequence ID" value="NZ_CP171129.1"/>
</dbReference>
<reference evidence="5 6" key="1">
    <citation type="submission" date="2019-03" db="EMBL/GenBank/DDBJ databases">
        <title>Genomic Encyclopedia of Archaeal and Bacterial Type Strains, Phase II (KMG-II): from individual species to whole genera.</title>
        <authorList>
            <person name="Goeker M."/>
        </authorList>
    </citation>
    <scope>NUCLEOTIDE SEQUENCE [LARGE SCALE GENOMIC DNA]</scope>
    <source>
        <strain evidence="5 6">DSM 24323</strain>
    </source>
</reference>
<sequence>MQDIVSSGIETPERTGGFPSGRRHENKRQKRVRIFDAASALLRERGFSAVTTQEIAERAEVAAGTVFRYAASKSELLLMVYNEVLRTSIRTGVEYAEREPETVPAVVAMLSPLVAAAARDPENSAAYQRELIFGPRGETYRAEGLALIRELEDTIARRLRDTVPGLDPEPARLAAGTLFAVTHLAIARLSAGAATEAEVTHDLACQAAQIVAGTQPRHSAAPNEGDNA</sequence>
<accession>A0A4R7J8V1</accession>
<dbReference type="EMBL" id="SOAW01000001">
    <property type="protein sequence ID" value="TDT33941.1"/>
    <property type="molecule type" value="Genomic_DNA"/>
</dbReference>
<feature type="DNA-binding region" description="H-T-H motif" evidence="2">
    <location>
        <begin position="51"/>
        <end position="70"/>
    </location>
</feature>